<keyword evidence="1" id="KW-1133">Transmembrane helix</keyword>
<feature type="transmembrane region" description="Helical" evidence="1">
    <location>
        <begin position="12"/>
        <end position="33"/>
    </location>
</feature>
<reference evidence="2 3" key="1">
    <citation type="submission" date="2018-11" db="EMBL/GenBank/DDBJ databases">
        <title>Complete Genome Sequence of Vbrio mediterranei 117-T6: a Potential Pathogen Bacteria Isolated from the Conchocelis of Pyropia.</title>
        <authorList>
            <person name="Liu Q."/>
        </authorList>
    </citation>
    <scope>NUCLEOTIDE SEQUENCE [LARGE SCALE GENOMIC DNA]</scope>
    <source>
        <strain evidence="2 3">117-T6</strain>
    </source>
</reference>
<gene>
    <name evidence="2" type="ORF">ECB94_21500</name>
</gene>
<keyword evidence="1" id="KW-0812">Transmembrane</keyword>
<dbReference type="EMBL" id="CP033578">
    <property type="protein sequence ID" value="AYV23856.1"/>
    <property type="molecule type" value="Genomic_DNA"/>
</dbReference>
<name>A0A3G4VGC6_9VIBR</name>
<evidence type="ECO:0008006" key="4">
    <source>
        <dbReference type="Google" id="ProtNLM"/>
    </source>
</evidence>
<keyword evidence="1" id="KW-0472">Membrane</keyword>
<evidence type="ECO:0000256" key="1">
    <source>
        <dbReference type="SAM" id="Phobius"/>
    </source>
</evidence>
<proteinExistence type="predicted"/>
<accession>A0A3G4VGC6</accession>
<evidence type="ECO:0000313" key="2">
    <source>
        <dbReference type="EMBL" id="AYV23856.1"/>
    </source>
</evidence>
<sequence length="66" mass="7279">MNDHIIFDYFYIPGFMVLVAAAIAILIVVKYTLGGILRKGKIMNPSLTELCLVIIVTGQLLLIKVS</sequence>
<organism evidence="2 3">
    <name type="scientific">Vibrio mediterranei</name>
    <dbReference type="NCBI Taxonomy" id="689"/>
    <lineage>
        <taxon>Bacteria</taxon>
        <taxon>Pseudomonadati</taxon>
        <taxon>Pseudomonadota</taxon>
        <taxon>Gammaproteobacteria</taxon>
        <taxon>Vibrionales</taxon>
        <taxon>Vibrionaceae</taxon>
        <taxon>Vibrio</taxon>
    </lineage>
</organism>
<protein>
    <recommendedName>
        <fullName evidence="4">DUF1656 domain-containing protein</fullName>
    </recommendedName>
</protein>
<feature type="transmembrane region" description="Helical" evidence="1">
    <location>
        <begin position="45"/>
        <end position="63"/>
    </location>
</feature>
<dbReference type="Proteomes" id="UP000279760">
    <property type="component" value="Chromosome 2"/>
</dbReference>
<evidence type="ECO:0000313" key="3">
    <source>
        <dbReference type="Proteomes" id="UP000279760"/>
    </source>
</evidence>
<dbReference type="AlphaFoldDB" id="A0A3G4VGC6"/>